<protein>
    <recommendedName>
        <fullName evidence="3">Protein kinase domain-containing protein</fullName>
    </recommendedName>
</protein>
<dbReference type="InterPro" id="IPR011009">
    <property type="entry name" value="Kinase-like_dom_sf"/>
</dbReference>
<name>A0AAD4LGA2_9AGAM</name>
<dbReference type="EMBL" id="JAKELL010000029">
    <property type="protein sequence ID" value="KAH8990741.1"/>
    <property type="molecule type" value="Genomic_DNA"/>
</dbReference>
<reference evidence="1" key="1">
    <citation type="submission" date="2022-01" db="EMBL/GenBank/DDBJ databases">
        <title>Comparative genomics reveals a dynamic genome evolution in the ectomycorrhizal milk-cap (Lactarius) mushrooms.</title>
        <authorList>
            <consortium name="DOE Joint Genome Institute"/>
            <person name="Lebreton A."/>
            <person name="Tang N."/>
            <person name="Kuo A."/>
            <person name="LaButti K."/>
            <person name="Drula E."/>
            <person name="Barry K."/>
            <person name="Clum A."/>
            <person name="Lipzen A."/>
            <person name="Mousain D."/>
            <person name="Ng V."/>
            <person name="Wang R."/>
            <person name="Wang X."/>
            <person name="Dai Y."/>
            <person name="Henrissat B."/>
            <person name="Grigoriev I.V."/>
            <person name="Guerin-Laguette A."/>
            <person name="Yu F."/>
            <person name="Martin F.M."/>
        </authorList>
    </citation>
    <scope>NUCLEOTIDE SEQUENCE</scope>
    <source>
        <strain evidence="1">QP</strain>
    </source>
</reference>
<comment type="caution">
    <text evidence="1">The sequence shown here is derived from an EMBL/GenBank/DDBJ whole genome shotgun (WGS) entry which is preliminary data.</text>
</comment>
<evidence type="ECO:0008006" key="3">
    <source>
        <dbReference type="Google" id="ProtNLM"/>
    </source>
</evidence>
<dbReference type="Gene3D" id="1.10.510.10">
    <property type="entry name" value="Transferase(Phosphotransferase) domain 1"/>
    <property type="match status" value="1"/>
</dbReference>
<organism evidence="1 2">
    <name type="scientific">Lactarius akahatsu</name>
    <dbReference type="NCBI Taxonomy" id="416441"/>
    <lineage>
        <taxon>Eukaryota</taxon>
        <taxon>Fungi</taxon>
        <taxon>Dikarya</taxon>
        <taxon>Basidiomycota</taxon>
        <taxon>Agaricomycotina</taxon>
        <taxon>Agaricomycetes</taxon>
        <taxon>Russulales</taxon>
        <taxon>Russulaceae</taxon>
        <taxon>Lactarius</taxon>
    </lineage>
</organism>
<sequence length="484" mass="53957">MCVKFPGVVPQKRSIPQPGDVYSQFKRTEVATQSPLSLARSQAYVDLQRDSRERILDDRPEPDHGIPPIPLLYSGFGHFLDIMDGHDDVPGLADIQVAKLRMEVDALATEMARFFETKSQRRDKGLEHLKNIFAARWGTQIPQISASVMIGSVVSDGHNIASDGTSSIVVEFKNSPTEISTVPRVQVAGFVAHLNAAAYLQWRVPRLGLTIIGCDITFYAVLVVDHQIRLVSLTPTLSCVQSASDGRDRKSLYLAFAAASVLQAQILEDARKPNETRKLLKDPTAAEIPAGNRRYPAISKLSVSKYATSRALDDYLTFEICGLLDDRVLYKAKRPGADELILIKFSQRYSIDLHHFCAKAGHAPSIFGYERLPGGWFAVAMEYIKPDTSIMESTHRVRWKQELETLMKSFHAENLVHGDLRDENIICRGDSVILVDFDWDGKVGEASYPTSALNPELLDGRKSDGLMITMDDDVRVLKKTLDKM</sequence>
<dbReference type="Proteomes" id="UP001201163">
    <property type="component" value="Unassembled WGS sequence"/>
</dbReference>
<evidence type="ECO:0000313" key="2">
    <source>
        <dbReference type="Proteomes" id="UP001201163"/>
    </source>
</evidence>
<keyword evidence="2" id="KW-1185">Reference proteome</keyword>
<gene>
    <name evidence="1" type="ORF">EDB92DRAFT_1862947</name>
</gene>
<accession>A0AAD4LGA2</accession>
<dbReference type="SUPFAM" id="SSF56112">
    <property type="entry name" value="Protein kinase-like (PK-like)"/>
    <property type="match status" value="1"/>
</dbReference>
<evidence type="ECO:0000313" key="1">
    <source>
        <dbReference type="EMBL" id="KAH8990741.1"/>
    </source>
</evidence>
<proteinExistence type="predicted"/>
<dbReference type="AlphaFoldDB" id="A0AAD4LGA2"/>